<organism evidence="2">
    <name type="scientific">Tanacetum cinerariifolium</name>
    <name type="common">Dalmatian daisy</name>
    <name type="synonym">Chrysanthemum cinerariifolium</name>
    <dbReference type="NCBI Taxonomy" id="118510"/>
    <lineage>
        <taxon>Eukaryota</taxon>
        <taxon>Viridiplantae</taxon>
        <taxon>Streptophyta</taxon>
        <taxon>Embryophyta</taxon>
        <taxon>Tracheophyta</taxon>
        <taxon>Spermatophyta</taxon>
        <taxon>Magnoliopsida</taxon>
        <taxon>eudicotyledons</taxon>
        <taxon>Gunneridae</taxon>
        <taxon>Pentapetalae</taxon>
        <taxon>asterids</taxon>
        <taxon>campanulids</taxon>
        <taxon>Asterales</taxon>
        <taxon>Asteraceae</taxon>
        <taxon>Asteroideae</taxon>
        <taxon>Anthemideae</taxon>
        <taxon>Anthemidinae</taxon>
        <taxon>Tanacetum</taxon>
    </lineage>
</organism>
<dbReference type="EMBL" id="BKCJ010007931">
    <property type="protein sequence ID" value="GEU79717.1"/>
    <property type="molecule type" value="Genomic_DNA"/>
</dbReference>
<name>A0A6L2N2M4_TANCI</name>
<evidence type="ECO:0000313" key="2">
    <source>
        <dbReference type="EMBL" id="GEU79717.1"/>
    </source>
</evidence>
<comment type="caution">
    <text evidence="2">The sequence shown here is derived from an EMBL/GenBank/DDBJ whole genome shotgun (WGS) entry which is preliminary data.</text>
</comment>
<proteinExistence type="predicted"/>
<dbReference type="AlphaFoldDB" id="A0A6L2N2M4"/>
<feature type="transmembrane region" description="Helical" evidence="1">
    <location>
        <begin position="22"/>
        <end position="40"/>
    </location>
</feature>
<accession>A0A6L2N2M4</accession>
<keyword evidence="1" id="KW-1133">Transmembrane helix</keyword>
<reference evidence="2" key="1">
    <citation type="journal article" date="2019" name="Sci. Rep.">
        <title>Draft genome of Tanacetum cinerariifolium, the natural source of mosquito coil.</title>
        <authorList>
            <person name="Yamashiro T."/>
            <person name="Shiraishi A."/>
            <person name="Satake H."/>
            <person name="Nakayama K."/>
        </authorList>
    </citation>
    <scope>NUCLEOTIDE SEQUENCE</scope>
</reference>
<gene>
    <name evidence="2" type="ORF">Tci_051695</name>
</gene>
<keyword evidence="1" id="KW-0472">Membrane</keyword>
<protein>
    <submittedName>
        <fullName evidence="2">Uncharacterized protein</fullName>
    </submittedName>
</protein>
<sequence>MVMAVTAGHGGDEGMMVKMVDLVRLLMAAMVAVASAGGLAGDSLERRQKSVYNQVGSSKNVLDDKALKDSRNGSDFDLDRYLNDEEDNGDNIFVPQTSSEVVRTRIYNTGITSSLIRGTEEGRILDKIGTPLSPNHTERGYSICCENTINMINSIKDLREENRDMLSSINEAIKIMLAVATNMSCVNENDIRKEESKDNLKE</sequence>
<keyword evidence="1" id="KW-0812">Transmembrane</keyword>
<evidence type="ECO:0000256" key="1">
    <source>
        <dbReference type="SAM" id="Phobius"/>
    </source>
</evidence>